<dbReference type="Proteomes" id="UP000003379">
    <property type="component" value="Unassembled WGS sequence"/>
</dbReference>
<dbReference type="InterPro" id="IPR006669">
    <property type="entry name" value="MgtE_transporter"/>
</dbReference>
<comment type="subcellular location">
    <subcellularLocation>
        <location evidence="9">Cell membrane</location>
        <topology evidence="9">Multi-pass membrane protein</topology>
    </subcellularLocation>
    <subcellularLocation>
        <location evidence="1">Membrane</location>
        <topology evidence="1">Multi-pass membrane protein</topology>
    </subcellularLocation>
</comment>
<dbReference type="InterPro" id="IPR000644">
    <property type="entry name" value="CBS_dom"/>
</dbReference>
<keyword evidence="9" id="KW-0479">Metal-binding</keyword>
<dbReference type="Proteomes" id="UP000006437">
    <property type="component" value="Unassembled WGS sequence"/>
</dbReference>
<dbReference type="Gene3D" id="1.10.357.20">
    <property type="entry name" value="SLC41 divalent cation transporters, integral membrane domain"/>
    <property type="match status" value="1"/>
</dbReference>
<dbReference type="EMBL" id="AFZE01000057">
    <property type="protein sequence ID" value="EHL10580.1"/>
    <property type="molecule type" value="Genomic_DNA"/>
</dbReference>
<evidence type="ECO:0000256" key="6">
    <source>
        <dbReference type="ARBA" id="ARBA00022989"/>
    </source>
</evidence>
<evidence type="ECO:0000256" key="4">
    <source>
        <dbReference type="ARBA" id="ARBA00022692"/>
    </source>
</evidence>
<evidence type="ECO:0000256" key="1">
    <source>
        <dbReference type="ARBA" id="ARBA00004141"/>
    </source>
</evidence>
<evidence type="ECO:0000313" key="14">
    <source>
        <dbReference type="Proteomes" id="UP000006437"/>
    </source>
</evidence>
<dbReference type="SUPFAM" id="SSF158791">
    <property type="entry name" value="MgtE N-terminal domain-like"/>
    <property type="match status" value="1"/>
</dbReference>
<dbReference type="SUPFAM" id="SSF161093">
    <property type="entry name" value="MgtE membrane domain-like"/>
    <property type="match status" value="1"/>
</dbReference>
<dbReference type="NCBIfam" id="TIGR00400">
    <property type="entry name" value="mgtE"/>
    <property type="match status" value="1"/>
</dbReference>
<dbReference type="InterPro" id="IPR046342">
    <property type="entry name" value="CBS_dom_sf"/>
</dbReference>
<comment type="caution">
    <text evidence="11">The sequence shown here is derived from an EMBL/GenBank/DDBJ whole genome shotgun (WGS) entry which is preliminary data.</text>
</comment>
<evidence type="ECO:0000259" key="10">
    <source>
        <dbReference type="PROSITE" id="PS51371"/>
    </source>
</evidence>
<dbReference type="BioCyc" id="EBAC796937-HMP:GMGH-797-MONOMER"/>
<comment type="function">
    <text evidence="9">Acts as a magnesium transporter.</text>
</comment>
<feature type="domain" description="CBS" evidence="10">
    <location>
        <begin position="202"/>
        <end position="259"/>
    </location>
</feature>
<evidence type="ECO:0000256" key="2">
    <source>
        <dbReference type="ARBA" id="ARBA00009749"/>
    </source>
</evidence>
<dbReference type="SUPFAM" id="SSF54631">
    <property type="entry name" value="CBS-domain pair"/>
    <property type="match status" value="1"/>
</dbReference>
<dbReference type="Pfam" id="PF01769">
    <property type="entry name" value="MgtE"/>
    <property type="match status" value="1"/>
</dbReference>
<feature type="transmembrane region" description="Helical" evidence="9">
    <location>
        <begin position="359"/>
        <end position="379"/>
    </location>
</feature>
<feature type="domain" description="CBS" evidence="10">
    <location>
        <begin position="138"/>
        <end position="201"/>
    </location>
</feature>
<dbReference type="InterPro" id="IPR038076">
    <property type="entry name" value="MgtE_N_sf"/>
</dbReference>
<evidence type="ECO:0000313" key="12">
    <source>
        <dbReference type="EMBL" id="EHL19560.1"/>
    </source>
</evidence>
<protein>
    <recommendedName>
        <fullName evidence="9">Magnesium transporter MgtE</fullName>
    </recommendedName>
</protein>
<dbReference type="Pfam" id="PF00571">
    <property type="entry name" value="CBS"/>
    <property type="match status" value="2"/>
</dbReference>
<evidence type="ECO:0000313" key="11">
    <source>
        <dbReference type="EMBL" id="EHL10580.1"/>
    </source>
</evidence>
<dbReference type="InterPro" id="IPR036739">
    <property type="entry name" value="SLC41_membr_dom_sf"/>
</dbReference>
<evidence type="ECO:0000256" key="3">
    <source>
        <dbReference type="ARBA" id="ARBA00022448"/>
    </source>
</evidence>
<dbReference type="PROSITE" id="PS51371">
    <property type="entry name" value="CBS"/>
    <property type="match status" value="2"/>
</dbReference>
<proteinExistence type="inferred from homology"/>
<dbReference type="HOGENOM" id="CLU_037408_1_1_9"/>
<comment type="subunit">
    <text evidence="9">Homodimer.</text>
</comment>
<dbReference type="Gene3D" id="1.25.60.10">
    <property type="entry name" value="MgtE N-terminal domain-like"/>
    <property type="match status" value="1"/>
</dbReference>
<keyword evidence="3 9" id="KW-0813">Transport</keyword>
<name>G9X338_9FIRM</name>
<dbReference type="GO" id="GO:0005886">
    <property type="term" value="C:plasma membrane"/>
    <property type="evidence" value="ECO:0007669"/>
    <property type="project" value="UniProtKB-SubCell"/>
</dbReference>
<evidence type="ECO:0000256" key="8">
    <source>
        <dbReference type="PROSITE-ProRule" id="PRU00703"/>
    </source>
</evidence>
<keyword evidence="6 9" id="KW-1133">Transmembrane helix</keyword>
<feature type="transmembrane region" description="Helical" evidence="9">
    <location>
        <begin position="420"/>
        <end position="447"/>
    </location>
</feature>
<accession>G9X338</accession>
<dbReference type="SMART" id="SM00116">
    <property type="entry name" value="CBS"/>
    <property type="match status" value="2"/>
</dbReference>
<comment type="similarity">
    <text evidence="2 9">Belongs to the SLC41A transporter family.</text>
</comment>
<accession>G9XC73</accession>
<sequence length="451" mass="50892">MISIYNKNIEEIIFSLLKETDKEKIREIVEEIHPVDFLEFLENYEEEFYNIIEKLPDDYIVELINEAEIEDKLDIINKISEDRKNNVIPDISSDELVDMLEEADEEQKQDIFEYLDEEDKDEIKELLEYPSDTAGGIMATEFLTVKEDMTMDETIAYLRKMAPDYQTPYYVYVVDDDNILKGVVQLRQILTCNSDTKIKDEMITSVISVDVNTDQEEVAVLFEKYGFASMPVVDEKNNEILGIITFDDIMNVITEEHTEDMYHMAGLDTEEELTGDILTSVKSRSMWLTINLFTAMLASSVVGFFEGTISQIVALATFMPIVAGMGGNAATQTLTIMIRGIAMGELNYENEKDVLKKELCVAIMDGLIIGALIGVITYIRVRNIAFGVIISCALLFNILISAIGGFFVPITLKKFNIDPAVASSVFVTTMTDMAGFGCFLGLATIFMKYLT</sequence>
<keyword evidence="7 9" id="KW-0472">Membrane</keyword>
<keyword evidence="9" id="KW-1003">Cell membrane</keyword>
<feature type="transmembrane region" description="Helical" evidence="9">
    <location>
        <begin position="385"/>
        <end position="408"/>
    </location>
</feature>
<feature type="transmembrane region" description="Helical" evidence="9">
    <location>
        <begin position="286"/>
        <end position="305"/>
    </location>
</feature>
<dbReference type="GO" id="GO:0046872">
    <property type="term" value="F:metal ion binding"/>
    <property type="evidence" value="ECO:0007669"/>
    <property type="project" value="UniProtKB-KW"/>
</dbReference>
<evidence type="ECO:0000256" key="9">
    <source>
        <dbReference type="RuleBase" id="RU362011"/>
    </source>
</evidence>
<organism evidence="11 14">
    <name type="scientific">Peptoanaerobacter stomatis</name>
    <dbReference type="NCBI Taxonomy" id="796937"/>
    <lineage>
        <taxon>Bacteria</taxon>
        <taxon>Bacillati</taxon>
        <taxon>Bacillota</taxon>
        <taxon>Clostridia</taxon>
        <taxon>Peptostreptococcales</taxon>
        <taxon>Filifactoraceae</taxon>
        <taxon>Peptoanaerobacter</taxon>
    </lineage>
</organism>
<evidence type="ECO:0000256" key="5">
    <source>
        <dbReference type="ARBA" id="ARBA00022842"/>
    </source>
</evidence>
<dbReference type="SMART" id="SM00924">
    <property type="entry name" value="MgtE_N"/>
    <property type="match status" value="1"/>
</dbReference>
<keyword evidence="4 9" id="KW-0812">Transmembrane</keyword>
<dbReference type="GO" id="GO:0015095">
    <property type="term" value="F:magnesium ion transmembrane transporter activity"/>
    <property type="evidence" value="ECO:0007669"/>
    <property type="project" value="UniProtKB-UniRule"/>
</dbReference>
<dbReference type="Gene3D" id="3.10.580.10">
    <property type="entry name" value="CBS-domain"/>
    <property type="match status" value="1"/>
</dbReference>
<dbReference type="PANTHER" id="PTHR43773:SF1">
    <property type="entry name" value="MAGNESIUM TRANSPORTER MGTE"/>
    <property type="match status" value="1"/>
</dbReference>
<dbReference type="InterPro" id="IPR006667">
    <property type="entry name" value="SLC41_membr_dom"/>
</dbReference>
<gene>
    <name evidence="12" type="ORF">HMPREF9628_00281</name>
    <name evidence="11" type="ORF">HMPREF9629_00795</name>
</gene>
<keyword evidence="8" id="KW-0129">CBS domain</keyword>
<dbReference type="PATRIC" id="fig|796937.3.peg.2030"/>
<dbReference type="AlphaFoldDB" id="G9X338"/>
<dbReference type="InterPro" id="IPR006668">
    <property type="entry name" value="Mg_transptr_MgtE_intracell_dom"/>
</dbReference>
<dbReference type="EMBL" id="AFZG01000019">
    <property type="protein sequence ID" value="EHL19560.1"/>
    <property type="molecule type" value="Genomic_DNA"/>
</dbReference>
<keyword evidence="5 9" id="KW-0460">Magnesium</keyword>
<dbReference type="PANTHER" id="PTHR43773">
    <property type="entry name" value="MAGNESIUM TRANSPORTER MGTE"/>
    <property type="match status" value="1"/>
</dbReference>
<dbReference type="RefSeq" id="WP_009525030.1">
    <property type="nucleotide sequence ID" value="NZ_JBQNBP010000020.1"/>
</dbReference>
<feature type="transmembrane region" description="Helical" evidence="9">
    <location>
        <begin position="311"/>
        <end position="338"/>
    </location>
</feature>
<evidence type="ECO:0000256" key="7">
    <source>
        <dbReference type="ARBA" id="ARBA00023136"/>
    </source>
</evidence>
<dbReference type="Pfam" id="PF03448">
    <property type="entry name" value="MgtE_N"/>
    <property type="match status" value="1"/>
</dbReference>
<reference evidence="12 13" key="2">
    <citation type="submission" date="2011-08" db="EMBL/GenBank/DDBJ databases">
        <title>The Genome Sequence of Eubacteriaceae bacterium CM5.</title>
        <authorList>
            <consortium name="The Broad Institute Genome Sequencing Platform"/>
            <person name="Earl A."/>
            <person name="Ward D."/>
            <person name="Feldgarden M."/>
            <person name="Gevers D."/>
            <person name="Sizova M."/>
            <person name="Hazen A."/>
            <person name="Epstein S."/>
            <person name="Young S.K."/>
            <person name="Zeng Q."/>
            <person name="Gargeya S."/>
            <person name="Fitzgerald M."/>
            <person name="Haas B."/>
            <person name="Abouelleil A."/>
            <person name="Alvarado L."/>
            <person name="Arachchi H.M."/>
            <person name="Berlin A."/>
            <person name="Brown A."/>
            <person name="Chapman S.B."/>
            <person name="Chen Z."/>
            <person name="Dunbar C."/>
            <person name="Freedman E."/>
            <person name="Gearin G."/>
            <person name="Gellesch M."/>
            <person name="Goldberg J."/>
            <person name="Griggs A."/>
            <person name="Gujja S."/>
            <person name="Heiman D."/>
            <person name="Howarth C."/>
            <person name="Larson L."/>
            <person name="Lui A."/>
            <person name="MacDonald P.J.P."/>
            <person name="Montmayeur A."/>
            <person name="Murphy C."/>
            <person name="Neiman D."/>
            <person name="Pearson M."/>
            <person name="Priest M."/>
            <person name="Roberts A."/>
            <person name="Saif S."/>
            <person name="Shea T."/>
            <person name="Shenoy N."/>
            <person name="Sisk P."/>
            <person name="Stolte C."/>
            <person name="Sykes S."/>
            <person name="Wortman J."/>
            <person name="Nusbaum C."/>
            <person name="Birren B."/>
        </authorList>
    </citation>
    <scope>NUCLEOTIDE SEQUENCE [LARGE SCALE GENOMIC DNA]</scope>
    <source>
        <strain evidence="12 13">CM5</strain>
    </source>
</reference>
<reference evidence="11 14" key="1">
    <citation type="submission" date="2011-08" db="EMBL/GenBank/DDBJ databases">
        <title>The Genome Sequence of Eubacteriaceae bacterium ACC19a.</title>
        <authorList>
            <consortium name="The Broad Institute Genome Sequencing Platform"/>
            <person name="Earl A."/>
            <person name="Ward D."/>
            <person name="Feldgarden M."/>
            <person name="Gevers D."/>
            <person name="Sizova M."/>
            <person name="Hazen A."/>
            <person name="Epstein S."/>
            <person name="Young S.K."/>
            <person name="Zeng Q."/>
            <person name="Gargeya S."/>
            <person name="Fitzgerald M."/>
            <person name="Haas B."/>
            <person name="Abouelleil A."/>
            <person name="Alvarado L."/>
            <person name="Arachchi H.M."/>
            <person name="Berlin A."/>
            <person name="Brown A."/>
            <person name="Chapman S.B."/>
            <person name="Chen Z."/>
            <person name="Dunbar C."/>
            <person name="Freedman E."/>
            <person name="Gearin G."/>
            <person name="Gellesch M."/>
            <person name="Goldberg J."/>
            <person name="Griggs A."/>
            <person name="Gujja S."/>
            <person name="Heiman D."/>
            <person name="Howarth C."/>
            <person name="Larson L."/>
            <person name="Lui A."/>
            <person name="MacDonald P.J.P."/>
            <person name="Montmayeur A."/>
            <person name="Murphy C."/>
            <person name="Neiman D."/>
            <person name="Pearson M."/>
            <person name="Priest M."/>
            <person name="Roberts A."/>
            <person name="Saif S."/>
            <person name="Shea T."/>
            <person name="Shenoy N."/>
            <person name="Sisk P."/>
            <person name="Stolte C."/>
            <person name="Sykes S."/>
            <person name="Wortman J."/>
            <person name="Nusbaum C."/>
            <person name="Birren B."/>
        </authorList>
    </citation>
    <scope>NUCLEOTIDE SEQUENCE [LARGE SCALE GENOMIC DNA]</scope>
    <source>
        <strain evidence="11 14">ACC19a</strain>
    </source>
</reference>
<evidence type="ECO:0000313" key="13">
    <source>
        <dbReference type="Proteomes" id="UP000003379"/>
    </source>
</evidence>
<dbReference type="STRING" id="796937.HMPREF9630_01972"/>
<dbReference type="CDD" id="cd04606">
    <property type="entry name" value="CBS_pair_Mg_transporter"/>
    <property type="match status" value="1"/>
</dbReference>